<evidence type="ECO:0000313" key="2">
    <source>
        <dbReference type="EMBL" id="CAI5448732.1"/>
    </source>
</evidence>
<evidence type="ECO:0000313" key="3">
    <source>
        <dbReference type="Proteomes" id="UP001152747"/>
    </source>
</evidence>
<name>A0A9P1IR98_9PELO</name>
<dbReference type="Gene3D" id="1.20.1070.10">
    <property type="entry name" value="Rhodopsin 7-helix transmembrane proteins"/>
    <property type="match status" value="1"/>
</dbReference>
<gene>
    <name evidence="2" type="ORF">CAMP_LOCUS11369</name>
</gene>
<dbReference type="Proteomes" id="UP001152747">
    <property type="component" value="Unassembled WGS sequence"/>
</dbReference>
<organism evidence="2 3">
    <name type="scientific">Caenorhabditis angaria</name>
    <dbReference type="NCBI Taxonomy" id="860376"/>
    <lineage>
        <taxon>Eukaryota</taxon>
        <taxon>Metazoa</taxon>
        <taxon>Ecdysozoa</taxon>
        <taxon>Nematoda</taxon>
        <taxon>Chromadorea</taxon>
        <taxon>Rhabditida</taxon>
        <taxon>Rhabditina</taxon>
        <taxon>Rhabditomorpha</taxon>
        <taxon>Rhabditoidea</taxon>
        <taxon>Rhabditidae</taxon>
        <taxon>Peloderinae</taxon>
        <taxon>Caenorhabditis</taxon>
    </lineage>
</organism>
<dbReference type="AlphaFoldDB" id="A0A9P1IR98"/>
<feature type="transmembrane region" description="Helical" evidence="1">
    <location>
        <begin position="96"/>
        <end position="121"/>
    </location>
</feature>
<dbReference type="OrthoDB" id="5793229at2759"/>
<reference evidence="2" key="1">
    <citation type="submission" date="2022-11" db="EMBL/GenBank/DDBJ databases">
        <authorList>
            <person name="Kikuchi T."/>
        </authorList>
    </citation>
    <scope>NUCLEOTIDE SEQUENCE</scope>
    <source>
        <strain evidence="2">PS1010</strain>
    </source>
</reference>
<keyword evidence="1" id="KW-0812">Transmembrane</keyword>
<dbReference type="SUPFAM" id="SSF81321">
    <property type="entry name" value="Family A G protein-coupled receptor-like"/>
    <property type="match status" value="1"/>
</dbReference>
<keyword evidence="1" id="KW-0472">Membrane</keyword>
<comment type="caution">
    <text evidence="2">The sequence shown here is derived from an EMBL/GenBank/DDBJ whole genome shotgun (WGS) entry which is preliminary data.</text>
</comment>
<dbReference type="InterPro" id="IPR019428">
    <property type="entry name" value="7TM_GPCR_serpentine_rcpt_Str"/>
</dbReference>
<evidence type="ECO:0000256" key="1">
    <source>
        <dbReference type="SAM" id="Phobius"/>
    </source>
</evidence>
<feature type="transmembrane region" description="Helical" evidence="1">
    <location>
        <begin position="133"/>
        <end position="157"/>
    </location>
</feature>
<dbReference type="GO" id="GO:0005886">
    <property type="term" value="C:plasma membrane"/>
    <property type="evidence" value="ECO:0007669"/>
    <property type="project" value="TreeGrafter"/>
</dbReference>
<evidence type="ECO:0008006" key="4">
    <source>
        <dbReference type="Google" id="ProtNLM"/>
    </source>
</evidence>
<dbReference type="EMBL" id="CANHGI010000004">
    <property type="protein sequence ID" value="CAI5448732.1"/>
    <property type="molecule type" value="Genomic_DNA"/>
</dbReference>
<protein>
    <recommendedName>
        <fullName evidence="4">G-protein coupled receptors family 1 profile domain-containing protein</fullName>
    </recommendedName>
</protein>
<accession>A0A9P1IR98</accession>
<dbReference type="GO" id="GO:0042048">
    <property type="term" value="P:olfactory behavior"/>
    <property type="evidence" value="ECO:0007669"/>
    <property type="project" value="TreeGrafter"/>
</dbReference>
<dbReference type="PANTHER" id="PTHR22943:SF109">
    <property type="entry name" value="SEVEN TM RECEPTOR"/>
    <property type="match status" value="1"/>
</dbReference>
<sequence length="208" mass="24203">MNQERDDYMRSTILETYDLEIETTSYICVLFHPFDEDGQSYPDYQVFIAIGVCWIEILTSMWAVFYFGIKCYCLIRKALRKSDQTSRKTKGLQQQLFQALVVQTCIPLILMYIPIAILFIFPMLHIDIGFTSSFVAITIAIYPAIDPLPNMFIINSYRKTISRLFKMCLTCSLDNTTANRCSIIEPRPIEMKIMKKLPKNNNYNIVLI</sequence>
<keyword evidence="3" id="KW-1185">Reference proteome</keyword>
<keyword evidence="1" id="KW-1133">Transmembrane helix</keyword>
<feature type="transmembrane region" description="Helical" evidence="1">
    <location>
        <begin position="46"/>
        <end position="75"/>
    </location>
</feature>
<dbReference type="GO" id="GO:0038022">
    <property type="term" value="F:G protein-coupled olfactory receptor activity"/>
    <property type="evidence" value="ECO:0007669"/>
    <property type="project" value="TreeGrafter"/>
</dbReference>
<dbReference type="Pfam" id="PF10326">
    <property type="entry name" value="7TM_GPCR_Str"/>
    <property type="match status" value="1"/>
</dbReference>
<dbReference type="PANTHER" id="PTHR22943">
    <property type="entry name" value="7-TRANSMEMBRANE DOMAIN RECEPTOR C.ELEGANS"/>
    <property type="match status" value="1"/>
</dbReference>
<proteinExistence type="predicted"/>